<dbReference type="SMART" id="SM00220">
    <property type="entry name" value="S_TKc"/>
    <property type="match status" value="1"/>
</dbReference>
<evidence type="ECO:0000256" key="2">
    <source>
        <dbReference type="ARBA" id="ARBA00022679"/>
    </source>
</evidence>
<dbReference type="GO" id="GO:0005524">
    <property type="term" value="F:ATP binding"/>
    <property type="evidence" value="ECO:0007669"/>
    <property type="project" value="UniProtKB-KW"/>
</dbReference>
<dbReference type="RefSeq" id="XP_002682375.1">
    <property type="nucleotide sequence ID" value="XM_002682329.1"/>
</dbReference>
<keyword evidence="6" id="KW-0245">EGF-like domain</keyword>
<dbReference type="Gene3D" id="1.10.510.10">
    <property type="entry name" value="Transferase(Phosphotransferase) domain 1"/>
    <property type="match status" value="1"/>
</dbReference>
<dbReference type="PANTHER" id="PTHR43671">
    <property type="entry name" value="SERINE/THREONINE-PROTEIN KINASE NEK"/>
    <property type="match status" value="1"/>
</dbReference>
<evidence type="ECO:0000256" key="7">
    <source>
        <dbReference type="SAM" id="Phobius"/>
    </source>
</evidence>
<feature type="domain" description="EGF-like" evidence="9">
    <location>
        <begin position="967"/>
        <end position="1000"/>
    </location>
</feature>
<proteinExistence type="predicted"/>
<dbReference type="InterPro" id="IPR000742">
    <property type="entry name" value="EGF"/>
</dbReference>
<dbReference type="Gene3D" id="2.10.25.10">
    <property type="entry name" value="Laminin"/>
    <property type="match status" value="1"/>
</dbReference>
<dbReference type="OrthoDB" id="310217at2759"/>
<dbReference type="InterPro" id="IPR050660">
    <property type="entry name" value="NEK_Ser/Thr_kinase"/>
</dbReference>
<dbReference type="Gene3D" id="3.30.200.20">
    <property type="entry name" value="Phosphorylase Kinase, domain 1"/>
    <property type="match status" value="1"/>
</dbReference>
<keyword evidence="11" id="KW-1185">Reference proteome</keyword>
<dbReference type="PROSITE" id="PS50011">
    <property type="entry name" value="PROTEIN_KINASE_DOM"/>
    <property type="match status" value="1"/>
</dbReference>
<keyword evidence="7" id="KW-0472">Membrane</keyword>
<dbReference type="InterPro" id="IPR011009">
    <property type="entry name" value="Kinase-like_dom_sf"/>
</dbReference>
<dbReference type="KEGG" id="ngr:NAEGRDRAFT_78122"/>
<dbReference type="InterPro" id="IPR008271">
    <property type="entry name" value="Ser/Thr_kinase_AS"/>
</dbReference>
<gene>
    <name evidence="10" type="ORF">NAEGRDRAFT_78122</name>
</gene>
<dbReference type="EMBL" id="GG738847">
    <property type="protein sequence ID" value="EFC49631.1"/>
    <property type="molecule type" value="Genomic_DNA"/>
</dbReference>
<evidence type="ECO:0000313" key="10">
    <source>
        <dbReference type="EMBL" id="EFC49631.1"/>
    </source>
</evidence>
<keyword evidence="3" id="KW-0547">Nucleotide-binding</keyword>
<dbReference type="PROSITE" id="PS00108">
    <property type="entry name" value="PROTEIN_KINASE_ST"/>
    <property type="match status" value="1"/>
</dbReference>
<dbReference type="STRING" id="5762.D2V150"/>
<organism evidence="11">
    <name type="scientific">Naegleria gruberi</name>
    <name type="common">Amoeba</name>
    <dbReference type="NCBI Taxonomy" id="5762"/>
    <lineage>
        <taxon>Eukaryota</taxon>
        <taxon>Discoba</taxon>
        <taxon>Heterolobosea</taxon>
        <taxon>Tetramitia</taxon>
        <taxon>Eutetramitia</taxon>
        <taxon>Vahlkampfiidae</taxon>
        <taxon>Naegleria</taxon>
    </lineage>
</organism>
<evidence type="ECO:0000256" key="6">
    <source>
        <dbReference type="PROSITE-ProRule" id="PRU00076"/>
    </source>
</evidence>
<keyword evidence="2" id="KW-0808">Transferase</keyword>
<dbReference type="InterPro" id="IPR011041">
    <property type="entry name" value="Quinoprot_gluc/sorb_DH_b-prop"/>
</dbReference>
<sequence>MSTALYDGIMATDAILNLPRNVLLYNDELYISDTFNHMIRKVSKNGTLTTLVGVGAAGSNDDDGLLGIDTQLNNPNGLSISPNGELLFIADTDNKLIRVLNMKTMICNVFKMFTSSGVLDTLTKPVGVSITSNWNIYITDDKYVKKVNYYTRVVTIIAGGGSGSYKDNVVPTTISITSPKLIHTIPYTPDSTLVVFTDATTAKFIIDTESLQSTTKTGLVGGSNIPAIFPFSTTTFYYSLGNGIFNLESGINTPKSATTGGDAGKYSVTNMAYSYFNTSYGLHGNSSVIYIADSANYCIRKYDIANNSVSTVAGFKYQPSFEGVYALSVYADLKIQKLTVTYKDEIIYLDTNNRVRMITANGRIKTLIGSEYTSKYPVCVSTSIALECRATNAIDIMSVGDSLILSTLKLFSYDLASISGTSTITQQGTELVGTFSLRAMNGSSGAVVYFLNNANQLLKKSLTGLETVVKGSLSASDFNIVNIDTDFARICYIESGIITCFNETDLSSIVLPMPSGETKFTSVALTSTTVYASTSNRIYAYSVSDYSTAYLIAGSKPVNVNGQTFDYSGYNSDYILATSAILSDISNLQVSSSNGNIYFVSGGTLIRRIANGFVSTVAGISPLHTEGITPMAIARDSAKKITYFIDSNTHVKMMDEASGIISPLTLPIKPSPDPQNITLPLTFLRAPPKNAGQLLTYSSYDGLLYLADYCRIISINVTSASYKLVTGTVCGDSADNILAINSFIQTPSSMTVDSKTGDLYFTFGTKILKIEKKTGLLTTLYGSTGKIGTVVNGIISKTSLLTNITSLVVSDDIIYFADITRSVRQIALSNSNLTTLVTMAAVTEKMLSISLDKNGDIFILDTYTYLISKYIKSSGGVPKEVAGKQFGKGFNGRYNAQATNSNLRNFISSVNIDNGIMFTEIADKTGGLIRKITAQCDGNSTLDSSGGSCVCNDGYTGDSCNVFVCYGLTATSSEVCSGNGSCIDVNVCKCRDGFEGSSCNIVKAANVTTGDSLGVILPAVLVPILVILIIIVIIIVVVIIVFATKKKKKKDKGLEETTDFDEVPMSDLPSDMSVILSSSLTRSVSSSTNEEENLFTRYQDIVKIGQGAFGSVFKVRDTKDGDKIKAVKVLKFNSVSDLNMIMKEGAQLTNAKHNHILKVNDYFITNDNLLCIDMDYYEKGDLSQFTKTDCPEHIVKQILYQLCDALSYVHGTLSMIHRDIKPTNIFVKEYDGTNVSVILADFGLAKQAQESAANSYAGTPLYMSPELGLGGKYYPNSDTYSLGVTIYQIMTKDLTTSISHLLLNDPQNAQSKLRDKMKQSKLGYSDQLIDLIIRMLDKDSLTRPNAADILSDSYFRR</sequence>
<evidence type="ECO:0000259" key="9">
    <source>
        <dbReference type="PROSITE" id="PS50026"/>
    </source>
</evidence>
<evidence type="ECO:0000256" key="1">
    <source>
        <dbReference type="ARBA" id="ARBA00012513"/>
    </source>
</evidence>
<dbReference type="SUPFAM" id="SSF63829">
    <property type="entry name" value="Calcium-dependent phosphotriesterase"/>
    <property type="match status" value="1"/>
</dbReference>
<feature type="domain" description="Protein kinase" evidence="8">
    <location>
        <begin position="1098"/>
        <end position="1355"/>
    </location>
</feature>
<dbReference type="PROSITE" id="PS01186">
    <property type="entry name" value="EGF_2"/>
    <property type="match status" value="2"/>
</dbReference>
<dbReference type="GO" id="GO:0004674">
    <property type="term" value="F:protein serine/threonine kinase activity"/>
    <property type="evidence" value="ECO:0007669"/>
    <property type="project" value="UniProtKB-EC"/>
</dbReference>
<evidence type="ECO:0000313" key="11">
    <source>
        <dbReference type="Proteomes" id="UP000006671"/>
    </source>
</evidence>
<dbReference type="Proteomes" id="UP000006671">
    <property type="component" value="Unassembled WGS sequence"/>
</dbReference>
<dbReference type="SUPFAM" id="SSF56112">
    <property type="entry name" value="Protein kinase-like (PK-like)"/>
    <property type="match status" value="1"/>
</dbReference>
<dbReference type="SUPFAM" id="SSF101898">
    <property type="entry name" value="NHL repeat"/>
    <property type="match status" value="1"/>
</dbReference>
<dbReference type="InterPro" id="IPR011042">
    <property type="entry name" value="6-blade_b-propeller_TolB-like"/>
</dbReference>
<dbReference type="PROSITE" id="PS50026">
    <property type="entry name" value="EGF_3"/>
    <property type="match status" value="1"/>
</dbReference>
<keyword evidence="5" id="KW-0067">ATP-binding</keyword>
<dbReference type="VEuPathDB" id="AmoebaDB:NAEGRDRAFT_78122"/>
<keyword evidence="7" id="KW-0812">Transmembrane</keyword>
<comment type="caution">
    <text evidence="6">Lacks conserved residue(s) required for the propagation of feature annotation.</text>
</comment>
<dbReference type="SUPFAM" id="SSF50952">
    <property type="entry name" value="Soluble quinoprotein glucose dehydrogenase"/>
    <property type="match status" value="1"/>
</dbReference>
<dbReference type="GeneID" id="8856444"/>
<evidence type="ECO:0000256" key="3">
    <source>
        <dbReference type="ARBA" id="ARBA00022741"/>
    </source>
</evidence>
<dbReference type="Pfam" id="PF00069">
    <property type="entry name" value="Pkinase"/>
    <property type="match status" value="1"/>
</dbReference>
<protein>
    <recommendedName>
        <fullName evidence="1">non-specific serine/threonine protein kinase</fullName>
        <ecNumber evidence="1">2.7.11.1</ecNumber>
    </recommendedName>
</protein>
<feature type="transmembrane region" description="Helical" evidence="7">
    <location>
        <begin position="1015"/>
        <end position="1043"/>
    </location>
</feature>
<keyword evidence="6" id="KW-1015">Disulfide bond</keyword>
<dbReference type="PANTHER" id="PTHR43671:SF13">
    <property type="entry name" value="SERINE_THREONINE-PROTEIN KINASE NEK2"/>
    <property type="match status" value="1"/>
</dbReference>
<evidence type="ECO:0000256" key="5">
    <source>
        <dbReference type="ARBA" id="ARBA00022840"/>
    </source>
</evidence>
<dbReference type="eggNOG" id="KOG1826">
    <property type="taxonomic scope" value="Eukaryota"/>
</dbReference>
<dbReference type="InterPro" id="IPR000719">
    <property type="entry name" value="Prot_kinase_dom"/>
</dbReference>
<dbReference type="InParanoid" id="D2V150"/>
<evidence type="ECO:0000256" key="4">
    <source>
        <dbReference type="ARBA" id="ARBA00022777"/>
    </source>
</evidence>
<evidence type="ECO:0000259" key="8">
    <source>
        <dbReference type="PROSITE" id="PS50011"/>
    </source>
</evidence>
<dbReference type="PROSITE" id="PS00022">
    <property type="entry name" value="EGF_1"/>
    <property type="match status" value="1"/>
</dbReference>
<reference evidence="10 11" key="1">
    <citation type="journal article" date="2010" name="Cell">
        <title>The genome of Naegleria gruberi illuminates early eukaryotic versatility.</title>
        <authorList>
            <person name="Fritz-Laylin L.K."/>
            <person name="Prochnik S.E."/>
            <person name="Ginger M.L."/>
            <person name="Dacks J.B."/>
            <person name="Carpenter M.L."/>
            <person name="Field M.C."/>
            <person name="Kuo A."/>
            <person name="Paredez A."/>
            <person name="Chapman J."/>
            <person name="Pham J."/>
            <person name="Shu S."/>
            <person name="Neupane R."/>
            <person name="Cipriano M."/>
            <person name="Mancuso J."/>
            <person name="Tu H."/>
            <person name="Salamov A."/>
            <person name="Lindquist E."/>
            <person name="Shapiro H."/>
            <person name="Lucas S."/>
            <person name="Grigoriev I.V."/>
            <person name="Cande W.Z."/>
            <person name="Fulton C."/>
            <person name="Rokhsar D.S."/>
            <person name="Dawson S.C."/>
        </authorList>
    </citation>
    <scope>NUCLEOTIDE SEQUENCE [LARGE SCALE GENOMIC DNA]</scope>
    <source>
        <strain evidence="10 11">NEG-M</strain>
    </source>
</reference>
<feature type="disulfide bond" evidence="6">
    <location>
        <begin position="990"/>
        <end position="999"/>
    </location>
</feature>
<keyword evidence="7" id="KW-1133">Transmembrane helix</keyword>
<keyword evidence="4 10" id="KW-0418">Kinase</keyword>
<dbReference type="EC" id="2.7.11.1" evidence="1"/>
<accession>D2V150</accession>
<dbReference type="Gene3D" id="2.120.10.30">
    <property type="entry name" value="TolB, C-terminal domain"/>
    <property type="match status" value="3"/>
</dbReference>
<name>D2V150_NAEGR</name>